<gene>
    <name evidence="6" type="ORF">EXIGLDRAFT_764515</name>
</gene>
<dbReference type="PANTHER" id="PTHR35371">
    <property type="entry name" value="INNER MEMBRANE PROTEIN"/>
    <property type="match status" value="1"/>
</dbReference>
<evidence type="ECO:0000256" key="5">
    <source>
        <dbReference type="SAM" id="Phobius"/>
    </source>
</evidence>
<evidence type="ECO:0000256" key="1">
    <source>
        <dbReference type="ARBA" id="ARBA00004370"/>
    </source>
</evidence>
<keyword evidence="7" id="KW-1185">Reference proteome</keyword>
<evidence type="ECO:0000313" key="7">
    <source>
        <dbReference type="Proteomes" id="UP000077266"/>
    </source>
</evidence>
<keyword evidence="3 5" id="KW-1133">Transmembrane helix</keyword>
<evidence type="ECO:0000256" key="3">
    <source>
        <dbReference type="ARBA" id="ARBA00022989"/>
    </source>
</evidence>
<dbReference type="SUPFAM" id="SSF161084">
    <property type="entry name" value="MAPEG domain-like"/>
    <property type="match status" value="1"/>
</dbReference>
<dbReference type="PANTHER" id="PTHR35371:SF1">
    <property type="entry name" value="BLR7753 PROTEIN"/>
    <property type="match status" value="1"/>
</dbReference>
<keyword evidence="4 5" id="KW-0472">Membrane</keyword>
<name>A0A165L5U4_EXIGL</name>
<dbReference type="InParanoid" id="A0A165L5U4"/>
<evidence type="ECO:0008006" key="8">
    <source>
        <dbReference type="Google" id="ProtNLM"/>
    </source>
</evidence>
<dbReference type="GO" id="GO:0016020">
    <property type="term" value="C:membrane"/>
    <property type="evidence" value="ECO:0007669"/>
    <property type="project" value="UniProtKB-SubCell"/>
</dbReference>
<dbReference type="Proteomes" id="UP000077266">
    <property type="component" value="Unassembled WGS sequence"/>
</dbReference>
<dbReference type="AlphaFoldDB" id="A0A165L5U4"/>
<dbReference type="EMBL" id="KV425931">
    <property type="protein sequence ID" value="KZV97393.1"/>
    <property type="molecule type" value="Genomic_DNA"/>
</dbReference>
<evidence type="ECO:0000256" key="4">
    <source>
        <dbReference type="ARBA" id="ARBA00023136"/>
    </source>
</evidence>
<sequence length="155" mass="16977">MLDALLNTPGLSLYAIPAAWISAFIPFFQRTQMLKNLKHMHYDNVVPRTNADTLRRDPALPKEFVATCAKLEGAHQNGLETFPLFVAAALAGNVAGLETRTLNIASISFVLARLAYNYAYVTAKTDGQGVARSLAWMTSQVCFYVLVKSGNALRP</sequence>
<evidence type="ECO:0000256" key="2">
    <source>
        <dbReference type="ARBA" id="ARBA00022692"/>
    </source>
</evidence>
<reference evidence="6 7" key="1">
    <citation type="journal article" date="2016" name="Mol. Biol. Evol.">
        <title>Comparative Genomics of Early-Diverging Mushroom-Forming Fungi Provides Insights into the Origins of Lignocellulose Decay Capabilities.</title>
        <authorList>
            <person name="Nagy L.G."/>
            <person name="Riley R."/>
            <person name="Tritt A."/>
            <person name="Adam C."/>
            <person name="Daum C."/>
            <person name="Floudas D."/>
            <person name="Sun H."/>
            <person name="Yadav J.S."/>
            <person name="Pangilinan J."/>
            <person name="Larsson K.H."/>
            <person name="Matsuura K."/>
            <person name="Barry K."/>
            <person name="Labutti K."/>
            <person name="Kuo R."/>
            <person name="Ohm R.A."/>
            <person name="Bhattacharya S.S."/>
            <person name="Shirouzu T."/>
            <person name="Yoshinaga Y."/>
            <person name="Martin F.M."/>
            <person name="Grigoriev I.V."/>
            <person name="Hibbett D.S."/>
        </authorList>
    </citation>
    <scope>NUCLEOTIDE SEQUENCE [LARGE SCALE GENOMIC DNA]</scope>
    <source>
        <strain evidence="6 7">HHB12029</strain>
    </source>
</reference>
<evidence type="ECO:0000313" key="6">
    <source>
        <dbReference type="EMBL" id="KZV97393.1"/>
    </source>
</evidence>
<dbReference type="InterPro" id="IPR001129">
    <property type="entry name" value="Membr-assoc_MAPEG"/>
</dbReference>
<dbReference type="InterPro" id="IPR023352">
    <property type="entry name" value="MAPEG-like_dom_sf"/>
</dbReference>
<keyword evidence="2 5" id="KW-0812">Transmembrane</keyword>
<accession>A0A165L5U4</accession>
<protein>
    <recommendedName>
        <fullName evidence="8">Membrane-associated proteins in eicosanoid and glutathione metabolism</fullName>
    </recommendedName>
</protein>
<dbReference type="Gene3D" id="1.20.120.550">
    <property type="entry name" value="Membrane associated eicosanoid/glutathione metabolism-like domain"/>
    <property type="match status" value="1"/>
</dbReference>
<proteinExistence type="predicted"/>
<dbReference type="Pfam" id="PF01124">
    <property type="entry name" value="MAPEG"/>
    <property type="match status" value="1"/>
</dbReference>
<comment type="subcellular location">
    <subcellularLocation>
        <location evidence="1">Membrane</location>
    </subcellularLocation>
</comment>
<feature type="transmembrane region" description="Helical" evidence="5">
    <location>
        <begin position="12"/>
        <end position="28"/>
    </location>
</feature>
<organism evidence="6 7">
    <name type="scientific">Exidia glandulosa HHB12029</name>
    <dbReference type="NCBI Taxonomy" id="1314781"/>
    <lineage>
        <taxon>Eukaryota</taxon>
        <taxon>Fungi</taxon>
        <taxon>Dikarya</taxon>
        <taxon>Basidiomycota</taxon>
        <taxon>Agaricomycotina</taxon>
        <taxon>Agaricomycetes</taxon>
        <taxon>Auriculariales</taxon>
        <taxon>Exidiaceae</taxon>
        <taxon>Exidia</taxon>
    </lineage>
</organism>
<dbReference type="OrthoDB" id="2122304at2759"/>